<name>A0AA36C7X6_9BILA</name>
<dbReference type="GO" id="GO:0015035">
    <property type="term" value="F:protein-disulfide reductase activity"/>
    <property type="evidence" value="ECO:0007669"/>
    <property type="project" value="TreeGrafter"/>
</dbReference>
<dbReference type="GO" id="GO:0051787">
    <property type="term" value="F:misfolded protein binding"/>
    <property type="evidence" value="ECO:0007669"/>
    <property type="project" value="TreeGrafter"/>
</dbReference>
<dbReference type="InterPro" id="IPR017937">
    <property type="entry name" value="Thioredoxin_CS"/>
</dbReference>
<dbReference type="FunFam" id="1.10.287.110:FF:000029">
    <property type="entry name" value="DnaJ homolog subfamily C member 10"/>
    <property type="match status" value="1"/>
</dbReference>
<dbReference type="InterPro" id="IPR036249">
    <property type="entry name" value="Thioredoxin-like_sf"/>
</dbReference>
<dbReference type="PANTHER" id="PTHR44340:SF1">
    <property type="entry name" value="DNAJ HOMOLOG SUBFAMILY C MEMBER 10"/>
    <property type="match status" value="1"/>
</dbReference>
<feature type="chain" id="PRO_5041393875" description="DnaJ homolog subfamily C member 10" evidence="2">
    <location>
        <begin position="22"/>
        <end position="716"/>
    </location>
</feature>
<dbReference type="PROSITE" id="PS51352">
    <property type="entry name" value="THIOREDOXIN_2"/>
    <property type="match status" value="3"/>
</dbReference>
<dbReference type="SUPFAM" id="SSF46565">
    <property type="entry name" value="Chaperone J-domain"/>
    <property type="match status" value="1"/>
</dbReference>
<feature type="non-terminal residue" evidence="5">
    <location>
        <position position="1"/>
    </location>
</feature>
<proteinExistence type="predicted"/>
<dbReference type="AlphaFoldDB" id="A0AA36C7X6"/>
<sequence length="716" mass="81562">MRLAVAILPLTLFFSGLLCSADYYEILGVAKDADDRTIRKAFKKLAIQKHPDKNKDNPEAHAEFLKINRAYEVLKDEELRKKFDQYGEKGLADDFNPNQNFQSWQFYNDNFGIYDDDVEIVTLNRADFNRVVQGTGEIWFINFYSTFCSHCHQLAPTWRKFAAAMDGVIRVGAVNCAEDPGLCQSQHVHGYPSLVWYPEGTFYQGPRDLELIVEFVMTRLPDFVIPVTHENYLTLSRDEAETAGRPWIIDFCDDSDRCLTPENRRKLASMLYGLVNVGTVDCHYGTTKDKLCEKFDRTDGVLWFDAGAISAESATVLESLDPKELASTAIKNMDGLPEFDEDDLKSLFDRHIGATEDTVVWFVKDQSTVEENKEMLPTTILFKANGGYEINYATSKTSWRDQALFIRESLKTPMKDSLNPSVVELTPEKFRAEVLNKDAEITWVVDFFAPWCGPCQQLAPEFNRAARMLRDHDSENVKYGSIDCQAHRTLCDNEKVTGYPTVRLFPASSVQKQRKLGKNLNYPQNMWRNADSISQWTMGYLPSLVVPMGNEFFTEVLDAKTPYLVDFYAPWCGPCMRFVPVFDQIAKALEGRVQLVKVDCDQWPGVCQGAGIQAYPSIRLYRGAKNGRRQDGWGISIQSQMKNDIIQIQLEQYATSPELAECLVECVSNTVGGLEGKTALTSIPWPYGHARKIWRVLKFRADVTLFKRTRFNSHLC</sequence>
<dbReference type="InterPro" id="IPR052460">
    <property type="entry name" value="ER_disulfide_reductase"/>
</dbReference>
<dbReference type="Pfam" id="PF00226">
    <property type="entry name" value="DnaJ"/>
    <property type="match status" value="1"/>
</dbReference>
<feature type="domain" description="Thioredoxin" evidence="4">
    <location>
        <begin position="421"/>
        <end position="542"/>
    </location>
</feature>
<dbReference type="Proteomes" id="UP001177023">
    <property type="component" value="Unassembled WGS sequence"/>
</dbReference>
<dbReference type="GO" id="GO:0016671">
    <property type="term" value="F:oxidoreductase activity, acting on a sulfur group of donors, disulfide as acceptor"/>
    <property type="evidence" value="ECO:0007669"/>
    <property type="project" value="TreeGrafter"/>
</dbReference>
<dbReference type="InterPro" id="IPR036869">
    <property type="entry name" value="J_dom_sf"/>
</dbReference>
<dbReference type="GO" id="GO:0005788">
    <property type="term" value="C:endoplasmic reticulum lumen"/>
    <property type="evidence" value="ECO:0007669"/>
    <property type="project" value="TreeGrafter"/>
</dbReference>
<evidence type="ECO:0000256" key="1">
    <source>
        <dbReference type="ARBA" id="ARBA00020920"/>
    </source>
</evidence>
<feature type="domain" description="J" evidence="3">
    <location>
        <begin position="22"/>
        <end position="87"/>
    </location>
</feature>
<dbReference type="SUPFAM" id="SSF52833">
    <property type="entry name" value="Thioredoxin-like"/>
    <property type="match status" value="3"/>
</dbReference>
<dbReference type="SMART" id="SM00271">
    <property type="entry name" value="DnaJ"/>
    <property type="match status" value="1"/>
</dbReference>
<keyword evidence="2" id="KW-0732">Signal</keyword>
<reference evidence="5" key="1">
    <citation type="submission" date="2023-06" db="EMBL/GenBank/DDBJ databases">
        <authorList>
            <person name="Delattre M."/>
        </authorList>
    </citation>
    <scope>NUCLEOTIDE SEQUENCE</scope>
    <source>
        <strain evidence="5">AF72</strain>
    </source>
</reference>
<dbReference type="PRINTS" id="PR00625">
    <property type="entry name" value="JDOMAIN"/>
</dbReference>
<accession>A0AA36C7X6</accession>
<dbReference type="CDD" id="cd06257">
    <property type="entry name" value="DnaJ"/>
    <property type="match status" value="1"/>
</dbReference>
<dbReference type="PROSITE" id="PS50076">
    <property type="entry name" value="DNAJ_2"/>
    <property type="match status" value="1"/>
</dbReference>
<organism evidence="5 6">
    <name type="scientific">Mesorhabditis spiculigera</name>
    <dbReference type="NCBI Taxonomy" id="96644"/>
    <lineage>
        <taxon>Eukaryota</taxon>
        <taxon>Metazoa</taxon>
        <taxon>Ecdysozoa</taxon>
        <taxon>Nematoda</taxon>
        <taxon>Chromadorea</taxon>
        <taxon>Rhabditida</taxon>
        <taxon>Rhabditina</taxon>
        <taxon>Rhabditomorpha</taxon>
        <taxon>Rhabditoidea</taxon>
        <taxon>Rhabditidae</taxon>
        <taxon>Mesorhabditinae</taxon>
        <taxon>Mesorhabditis</taxon>
    </lineage>
</organism>
<feature type="domain" description="Thioredoxin" evidence="4">
    <location>
        <begin position="84"/>
        <end position="221"/>
    </location>
</feature>
<evidence type="ECO:0000313" key="6">
    <source>
        <dbReference type="Proteomes" id="UP001177023"/>
    </source>
</evidence>
<comment type="caution">
    <text evidence="5">The sequence shown here is derived from an EMBL/GenBank/DDBJ whole genome shotgun (WGS) entry which is preliminary data.</text>
</comment>
<dbReference type="EMBL" id="CATQJA010000553">
    <property type="protein sequence ID" value="CAJ0561456.1"/>
    <property type="molecule type" value="Genomic_DNA"/>
</dbReference>
<dbReference type="PROSITE" id="PS00194">
    <property type="entry name" value="THIOREDOXIN_1"/>
    <property type="match status" value="2"/>
</dbReference>
<dbReference type="PANTHER" id="PTHR44340">
    <property type="entry name" value="DNAJ HOMOLOG SUBFAMILY C MEMBER 10"/>
    <property type="match status" value="1"/>
</dbReference>
<evidence type="ECO:0000259" key="4">
    <source>
        <dbReference type="PROSITE" id="PS51352"/>
    </source>
</evidence>
<evidence type="ECO:0000313" key="5">
    <source>
        <dbReference type="EMBL" id="CAJ0561456.1"/>
    </source>
</evidence>
<evidence type="ECO:0000256" key="2">
    <source>
        <dbReference type="SAM" id="SignalP"/>
    </source>
</evidence>
<dbReference type="Gene3D" id="3.40.30.10">
    <property type="entry name" value="Glutaredoxin"/>
    <property type="match status" value="4"/>
</dbReference>
<feature type="signal peptide" evidence="2">
    <location>
        <begin position="1"/>
        <end position="21"/>
    </location>
</feature>
<dbReference type="Gene3D" id="1.10.287.110">
    <property type="entry name" value="DnaJ domain"/>
    <property type="match status" value="1"/>
</dbReference>
<gene>
    <name evidence="5" type="ORF">MSPICULIGERA_LOCUS1839</name>
</gene>
<feature type="domain" description="Thioredoxin" evidence="4">
    <location>
        <begin position="543"/>
        <end position="669"/>
    </location>
</feature>
<dbReference type="InterPro" id="IPR013766">
    <property type="entry name" value="Thioredoxin_domain"/>
</dbReference>
<protein>
    <recommendedName>
        <fullName evidence="1">DnaJ homolog subfamily C member 10</fullName>
    </recommendedName>
</protein>
<dbReference type="InterPro" id="IPR001623">
    <property type="entry name" value="DnaJ_domain"/>
</dbReference>
<dbReference type="PRINTS" id="PR00421">
    <property type="entry name" value="THIOREDOXIN"/>
</dbReference>
<evidence type="ECO:0000259" key="3">
    <source>
        <dbReference type="PROSITE" id="PS50076"/>
    </source>
</evidence>
<dbReference type="GO" id="GO:0036498">
    <property type="term" value="P:IRE1-mediated unfolded protein response"/>
    <property type="evidence" value="ECO:0007669"/>
    <property type="project" value="TreeGrafter"/>
</dbReference>
<keyword evidence="6" id="KW-1185">Reference proteome</keyword>
<dbReference type="Pfam" id="PF00085">
    <property type="entry name" value="Thioredoxin"/>
    <property type="match status" value="3"/>
</dbReference>